<proteinExistence type="predicted"/>
<dbReference type="RefSeq" id="WP_244556738.1">
    <property type="nucleotide sequence ID" value="NZ_FUXU01000216.1"/>
</dbReference>
<feature type="region of interest" description="Disordered" evidence="1">
    <location>
        <begin position="1"/>
        <end position="26"/>
    </location>
</feature>
<reference evidence="3" key="1">
    <citation type="submission" date="2017-02" db="EMBL/GenBank/DDBJ databases">
        <authorList>
            <person name="Varghese N."/>
            <person name="Submissions S."/>
        </authorList>
    </citation>
    <scope>NUCLEOTIDE SEQUENCE [LARGE SCALE GENOMIC DNA]</scope>
    <source>
        <strain evidence="3">DSM 22720</strain>
    </source>
</reference>
<sequence length="134" mass="15184">MTKPTRAPRGIRNHNPGNLEDNNTPWLGRAGNDGRYLIFTRPEYGLRALYKVLLTYRYKYNVNTVEGILHRWAPPVENDTNAYVKHVAQKLGVLPHTPLSMEDYPALVKAIVLHENGVQPYSDEVIAHAIALAR</sequence>
<name>A0A1T4WFG4_9GAMM</name>
<organism evidence="2 3">
    <name type="scientific">Enterovibrio nigricans DSM 22720</name>
    <dbReference type="NCBI Taxonomy" id="1121868"/>
    <lineage>
        <taxon>Bacteria</taxon>
        <taxon>Pseudomonadati</taxon>
        <taxon>Pseudomonadota</taxon>
        <taxon>Gammaproteobacteria</taxon>
        <taxon>Vibrionales</taxon>
        <taxon>Vibrionaceae</taxon>
        <taxon>Enterovibrio</taxon>
    </lineage>
</organism>
<evidence type="ECO:0000313" key="2">
    <source>
        <dbReference type="EMBL" id="SKA76043.1"/>
    </source>
</evidence>
<keyword evidence="3" id="KW-1185">Reference proteome</keyword>
<protein>
    <recommendedName>
        <fullName evidence="4">Structural protein P5</fullName>
    </recommendedName>
</protein>
<evidence type="ECO:0008006" key="4">
    <source>
        <dbReference type="Google" id="ProtNLM"/>
    </source>
</evidence>
<dbReference type="Proteomes" id="UP000190162">
    <property type="component" value="Unassembled WGS sequence"/>
</dbReference>
<gene>
    <name evidence="2" type="ORF">SAMN02745132_04913</name>
</gene>
<evidence type="ECO:0000313" key="3">
    <source>
        <dbReference type="Proteomes" id="UP000190162"/>
    </source>
</evidence>
<evidence type="ECO:0000256" key="1">
    <source>
        <dbReference type="SAM" id="MobiDB-lite"/>
    </source>
</evidence>
<dbReference type="EMBL" id="FUXU01000216">
    <property type="protein sequence ID" value="SKA76043.1"/>
    <property type="molecule type" value="Genomic_DNA"/>
</dbReference>
<accession>A0A1T4WFG4</accession>
<dbReference type="AlphaFoldDB" id="A0A1T4WFG4"/>